<dbReference type="VEuPathDB" id="VectorBase:AFUN004768"/>
<dbReference type="GO" id="GO:0003700">
    <property type="term" value="F:DNA-binding transcription factor activity"/>
    <property type="evidence" value="ECO:0007669"/>
    <property type="project" value="InterPro"/>
</dbReference>
<name>A0A182REZ0_ANOFN</name>
<sequence>MDFWWNIIPKEEIYKIRFPLKLWLVTNDPSMTYLRWNKDCTILIVNSTELMYMFTMGTSNIFMCKTIKNFIWLLHKNAFKRCPPEVLDESERDSIKPECMLFWHPQFYRNNNPMFDAWLTDSAIRVHEPKESKGSCTLPPRMEFIVREVNEEFTPSRMNILVKMLNLRFKASQSLREQENASFTIPAENVDYSVMDVPDYFKTKEIEGNYGPVSVSELKQCLGNLLPISDNDLATEEPDEVEEMLVLETSSIIDDSNMLQEATESNVDMQYNDVRALYESAESWTDADGYLYEEYEIGEQSAQENTTENVDGDDDGESILLLSSQNQPHENLSEYLTNSVQACLPAIDSE</sequence>
<dbReference type="SUPFAM" id="SSF46785">
    <property type="entry name" value="Winged helix' DNA-binding domain"/>
    <property type="match status" value="1"/>
</dbReference>
<dbReference type="Pfam" id="PF00447">
    <property type="entry name" value="HSF_DNA-bind"/>
    <property type="match status" value="1"/>
</dbReference>
<comment type="subcellular location">
    <subcellularLocation>
        <location evidence="1">Nucleus</location>
    </subcellularLocation>
</comment>
<dbReference type="GO" id="GO:0043565">
    <property type="term" value="F:sequence-specific DNA binding"/>
    <property type="evidence" value="ECO:0007669"/>
    <property type="project" value="InterPro"/>
</dbReference>
<evidence type="ECO:0000256" key="1">
    <source>
        <dbReference type="ARBA" id="ARBA00004123"/>
    </source>
</evidence>
<keyword evidence="3" id="KW-0238">DNA-binding</keyword>
<evidence type="ECO:0000256" key="4">
    <source>
        <dbReference type="ARBA" id="ARBA00023242"/>
    </source>
</evidence>
<evidence type="ECO:0000256" key="2">
    <source>
        <dbReference type="ARBA" id="ARBA00006403"/>
    </source>
</evidence>
<proteinExistence type="inferred from homology"/>
<dbReference type="InterPro" id="IPR000232">
    <property type="entry name" value="HSF_DNA-bd"/>
</dbReference>
<protein>
    <recommendedName>
        <fullName evidence="5">HSF-type DNA-binding domain-containing protein</fullName>
    </recommendedName>
</protein>
<dbReference type="EnsemblMetazoa" id="AFUN004768-RA">
    <property type="protein sequence ID" value="AFUN004768-PA"/>
    <property type="gene ID" value="AFUN004768"/>
</dbReference>
<keyword evidence="4" id="KW-0539">Nucleus</keyword>
<reference evidence="6" key="1">
    <citation type="submission" date="2020-05" db="UniProtKB">
        <authorList>
            <consortium name="EnsemblMetazoa"/>
        </authorList>
    </citation>
    <scope>IDENTIFICATION</scope>
    <source>
        <strain evidence="6">FUMOZ</strain>
    </source>
</reference>
<dbReference type="GO" id="GO:0005634">
    <property type="term" value="C:nucleus"/>
    <property type="evidence" value="ECO:0007669"/>
    <property type="project" value="UniProtKB-SubCell"/>
</dbReference>
<dbReference type="InterPro" id="IPR036388">
    <property type="entry name" value="WH-like_DNA-bd_sf"/>
</dbReference>
<dbReference type="InterPro" id="IPR036390">
    <property type="entry name" value="WH_DNA-bd_sf"/>
</dbReference>
<evidence type="ECO:0000313" key="6">
    <source>
        <dbReference type="EnsemblMetazoa" id="AFUN004768-PA"/>
    </source>
</evidence>
<evidence type="ECO:0000256" key="3">
    <source>
        <dbReference type="ARBA" id="ARBA00023125"/>
    </source>
</evidence>
<dbReference type="Gene3D" id="1.10.10.10">
    <property type="entry name" value="Winged helix-like DNA-binding domain superfamily/Winged helix DNA-binding domain"/>
    <property type="match status" value="1"/>
</dbReference>
<evidence type="ECO:0000259" key="5">
    <source>
        <dbReference type="Pfam" id="PF00447"/>
    </source>
</evidence>
<organism evidence="6">
    <name type="scientific">Anopheles funestus</name>
    <name type="common">African malaria mosquito</name>
    <dbReference type="NCBI Taxonomy" id="62324"/>
    <lineage>
        <taxon>Eukaryota</taxon>
        <taxon>Metazoa</taxon>
        <taxon>Ecdysozoa</taxon>
        <taxon>Arthropoda</taxon>
        <taxon>Hexapoda</taxon>
        <taxon>Insecta</taxon>
        <taxon>Pterygota</taxon>
        <taxon>Neoptera</taxon>
        <taxon>Endopterygota</taxon>
        <taxon>Diptera</taxon>
        <taxon>Nematocera</taxon>
        <taxon>Culicoidea</taxon>
        <taxon>Culicidae</taxon>
        <taxon>Anophelinae</taxon>
        <taxon>Anopheles</taxon>
    </lineage>
</organism>
<comment type="similarity">
    <text evidence="2">Belongs to the HSF family.</text>
</comment>
<feature type="domain" description="HSF-type DNA-binding" evidence="5">
    <location>
        <begin position="18"/>
        <end position="112"/>
    </location>
</feature>
<accession>A0A182REZ0</accession>
<dbReference type="AlphaFoldDB" id="A0A182REZ0"/>
<dbReference type="VEuPathDB" id="VectorBase:AFUN2_013732"/>